<dbReference type="Pfam" id="PF14215">
    <property type="entry name" value="bHLH-MYC_N"/>
    <property type="match status" value="1"/>
</dbReference>
<comment type="subcellular location">
    <subcellularLocation>
        <location evidence="1">Nucleus</location>
    </subcellularLocation>
</comment>
<proteinExistence type="predicted"/>
<dbReference type="GO" id="GO:0046983">
    <property type="term" value="F:protein dimerization activity"/>
    <property type="evidence" value="ECO:0007669"/>
    <property type="project" value="InterPro"/>
</dbReference>
<evidence type="ECO:0000256" key="6">
    <source>
        <dbReference type="SAM" id="MobiDB-lite"/>
    </source>
</evidence>
<dbReference type="InterPro" id="IPR054502">
    <property type="entry name" value="bHLH-TF_ACT-like_plant"/>
</dbReference>
<dbReference type="Pfam" id="PF00010">
    <property type="entry name" value="HLH"/>
    <property type="match status" value="1"/>
</dbReference>
<keyword evidence="2" id="KW-0805">Transcription regulation</keyword>
<evidence type="ECO:0000256" key="1">
    <source>
        <dbReference type="ARBA" id="ARBA00004123"/>
    </source>
</evidence>
<dbReference type="SMART" id="SM00353">
    <property type="entry name" value="HLH"/>
    <property type="match status" value="1"/>
</dbReference>
<dbReference type="AlphaFoldDB" id="A0A9D4ZAE6"/>
<name>A0A9D4ZAE6_ADICA</name>
<evidence type="ECO:0000256" key="5">
    <source>
        <dbReference type="SAM" id="Coils"/>
    </source>
</evidence>
<dbReference type="InterPro" id="IPR025610">
    <property type="entry name" value="MYC/MYB_N"/>
</dbReference>
<dbReference type="InterPro" id="IPR011598">
    <property type="entry name" value="bHLH_dom"/>
</dbReference>
<dbReference type="PANTHER" id="PTHR11514">
    <property type="entry name" value="MYC"/>
    <property type="match status" value="1"/>
</dbReference>
<dbReference type="InterPro" id="IPR045084">
    <property type="entry name" value="AIB/MYC-like"/>
</dbReference>
<accession>A0A9D4ZAE6</accession>
<dbReference type="CDD" id="cd04873">
    <property type="entry name" value="ACT_UUR-ACR-like"/>
    <property type="match status" value="1"/>
</dbReference>
<dbReference type="PANTHER" id="PTHR11514:SF43">
    <property type="entry name" value="TRANSCRIPTION FACTOR MYC2"/>
    <property type="match status" value="1"/>
</dbReference>
<keyword evidence="9" id="KW-1185">Reference proteome</keyword>
<dbReference type="SUPFAM" id="SSF47459">
    <property type="entry name" value="HLH, helix-loop-helix DNA-binding domain"/>
    <property type="match status" value="1"/>
</dbReference>
<keyword evidence="3" id="KW-0804">Transcription</keyword>
<reference evidence="8" key="1">
    <citation type="submission" date="2021-01" db="EMBL/GenBank/DDBJ databases">
        <title>Adiantum capillus-veneris genome.</title>
        <authorList>
            <person name="Fang Y."/>
            <person name="Liao Q."/>
        </authorList>
    </citation>
    <scope>NUCLEOTIDE SEQUENCE</scope>
    <source>
        <strain evidence="8">H3</strain>
        <tissue evidence="8">Leaf</tissue>
    </source>
</reference>
<sequence>MFSTMTTPPHTPNIKNLWDDDQAFLEAFMAGSEKDNFLRLDTNQYGSSAASHLKDVNEENGGLQQRLQSVAESGSPSTSWTYAIFWQLAYSENGSQVLVWGDGYYNQSLDASSPTRQSGPVSEADQQLRRRILKELHSLVGGEDMGMCGGLEGSPFDVDVTDTEWFYLVSMMNSFPIGVGTPGVAYGISQYVWLTGPKPMQHGSCPRAELAQRFGIHTLLCIPTPNGVLELGSTRMVQENLSSLHQAKRVFQECLWDGTLLSRSDAMFDGFPSSKVLASLSASPAELMFPSKSMSCPIDYHNFPSTFPPQSSALGKKYNEGYSSTLTLQTGLLSSIESSNCTGLPKGLSEAHHSHNTSPVYSLMQSIEPQFHYGKENAQVQYSSMGGRHDHVSHPSTRFSETSNVTREDVSNANSWSTKGNACNSVKIENCCAAEICGEDIAEHSEIAEEIRPRKRGRKPANGRLEPLNHVEAERMRRERLNQRYYALRAVVPNVSKMDKASLLADAATYIEDLKSKVRDLELEREGLLAQIEASKSNINGTDHGQTNSYAKFSSSNWQTARAGDDVKLSWKNELEQQVIGGKASRGDCPTCQLVVKVKFLPNKEGLIDVYGSLACHPVAKVMMKLQQLQLHIHHANISTIGGVVHQAILVRNLSNKTFSQDQLESSISRVQAGCICSYSSL</sequence>
<evidence type="ECO:0000313" key="9">
    <source>
        <dbReference type="Proteomes" id="UP000886520"/>
    </source>
</evidence>
<dbReference type="GO" id="GO:0000976">
    <property type="term" value="F:transcription cis-regulatory region binding"/>
    <property type="evidence" value="ECO:0007669"/>
    <property type="project" value="TreeGrafter"/>
</dbReference>
<dbReference type="OrthoDB" id="1926382at2759"/>
<dbReference type="Pfam" id="PF22754">
    <property type="entry name" value="bHLH-TF_ACT-like_plant"/>
    <property type="match status" value="1"/>
</dbReference>
<feature type="domain" description="BHLH" evidence="7">
    <location>
        <begin position="465"/>
        <end position="514"/>
    </location>
</feature>
<evidence type="ECO:0000256" key="3">
    <source>
        <dbReference type="ARBA" id="ARBA00023163"/>
    </source>
</evidence>
<dbReference type="GO" id="GO:0003700">
    <property type="term" value="F:DNA-binding transcription factor activity"/>
    <property type="evidence" value="ECO:0007669"/>
    <property type="project" value="InterPro"/>
</dbReference>
<feature type="compositionally biased region" description="Polar residues" evidence="6">
    <location>
        <begin position="394"/>
        <end position="413"/>
    </location>
</feature>
<evidence type="ECO:0000256" key="2">
    <source>
        <dbReference type="ARBA" id="ARBA00023015"/>
    </source>
</evidence>
<dbReference type="InterPro" id="IPR036638">
    <property type="entry name" value="HLH_DNA-bd_sf"/>
</dbReference>
<protein>
    <recommendedName>
        <fullName evidence="7">BHLH domain-containing protein</fullName>
    </recommendedName>
</protein>
<organism evidence="8 9">
    <name type="scientific">Adiantum capillus-veneris</name>
    <name type="common">Maidenhair fern</name>
    <dbReference type="NCBI Taxonomy" id="13818"/>
    <lineage>
        <taxon>Eukaryota</taxon>
        <taxon>Viridiplantae</taxon>
        <taxon>Streptophyta</taxon>
        <taxon>Embryophyta</taxon>
        <taxon>Tracheophyta</taxon>
        <taxon>Polypodiopsida</taxon>
        <taxon>Polypodiidae</taxon>
        <taxon>Polypodiales</taxon>
        <taxon>Pteridineae</taxon>
        <taxon>Pteridaceae</taxon>
        <taxon>Vittarioideae</taxon>
        <taxon>Adiantum</taxon>
    </lineage>
</organism>
<feature type="coiled-coil region" evidence="5">
    <location>
        <begin position="504"/>
        <end position="538"/>
    </location>
</feature>
<keyword evidence="5" id="KW-0175">Coiled coil</keyword>
<evidence type="ECO:0000313" key="8">
    <source>
        <dbReference type="EMBL" id="KAI5066712.1"/>
    </source>
</evidence>
<keyword evidence="4" id="KW-0539">Nucleus</keyword>
<evidence type="ECO:0000259" key="7">
    <source>
        <dbReference type="PROSITE" id="PS50888"/>
    </source>
</evidence>
<dbReference type="EMBL" id="JABFUD020000018">
    <property type="protein sequence ID" value="KAI5066712.1"/>
    <property type="molecule type" value="Genomic_DNA"/>
</dbReference>
<feature type="region of interest" description="Disordered" evidence="6">
    <location>
        <begin position="385"/>
        <end position="413"/>
    </location>
</feature>
<dbReference type="PROSITE" id="PS50888">
    <property type="entry name" value="BHLH"/>
    <property type="match status" value="1"/>
</dbReference>
<dbReference type="Gene3D" id="4.10.280.10">
    <property type="entry name" value="Helix-loop-helix DNA-binding domain"/>
    <property type="match status" value="1"/>
</dbReference>
<dbReference type="GO" id="GO:0005634">
    <property type="term" value="C:nucleus"/>
    <property type="evidence" value="ECO:0007669"/>
    <property type="project" value="TreeGrafter"/>
</dbReference>
<dbReference type="CDD" id="cd11449">
    <property type="entry name" value="bHLH_AtAIB_like"/>
    <property type="match status" value="1"/>
</dbReference>
<comment type="caution">
    <text evidence="8">The sequence shown here is derived from an EMBL/GenBank/DDBJ whole genome shotgun (WGS) entry which is preliminary data.</text>
</comment>
<dbReference type="Proteomes" id="UP000886520">
    <property type="component" value="Chromosome 18"/>
</dbReference>
<evidence type="ECO:0000256" key="4">
    <source>
        <dbReference type="ARBA" id="ARBA00023242"/>
    </source>
</evidence>
<gene>
    <name evidence="8" type="ORF">GOP47_0019336</name>
</gene>